<keyword evidence="1" id="KW-0808">Transferase</keyword>
<keyword evidence="1" id="KW-0418">Kinase</keyword>
<dbReference type="Proteomes" id="UP000315423">
    <property type="component" value="Unassembled WGS sequence"/>
</dbReference>
<dbReference type="EMBL" id="QYBA01000226">
    <property type="protein sequence ID" value="TKY91281.1"/>
    <property type="molecule type" value="Genomic_DNA"/>
</dbReference>
<evidence type="ECO:0000313" key="1">
    <source>
        <dbReference type="EMBL" id="TKY91281.1"/>
    </source>
</evidence>
<sequence length="200" mass="21836">MIRKVGLVSRCDKPNAIAIARNIIAYLGNRTDVFVDPCTARKLNIEETQVSRMREKGVEIVITIGGDGTVLRTIQHMNDPIPILAINMGTLGFLVDVNVEDAKQTIDSVLSGFTVEERFRFNVWINNNLLPPATNEVVIITSQPAKMLGYRILIDDHELEQLRADGLIIATPTGSTAYAMSAGGPIVDPRVDAMVVVPLA</sequence>
<feature type="non-terminal residue" evidence="1">
    <location>
        <position position="200"/>
    </location>
</feature>
<reference evidence="1" key="1">
    <citation type="submission" date="2018-09" db="EMBL/GenBank/DDBJ databases">
        <title>A genomic encyclopedia of anaerobic methanotrophic archaea.</title>
        <authorList>
            <person name="Skennerton C.T."/>
            <person name="Chadwick G.L."/>
            <person name="Laso-Perez R."/>
            <person name="Leu A.O."/>
            <person name="Speth D.R."/>
            <person name="Yu H."/>
            <person name="Morgan-Lang C."/>
            <person name="Hatzenpichler R."/>
            <person name="Goudeau D."/>
            <person name="Malmstrom R."/>
            <person name="Woyke T."/>
            <person name="Hallam S."/>
            <person name="Tyson G.W."/>
            <person name="Wegener G."/>
            <person name="Boetius A."/>
            <person name="Orphan V.J."/>
        </authorList>
    </citation>
    <scope>NUCLEOTIDE SEQUENCE</scope>
    <source>
        <strain evidence="1">CONS3730D10UFb2</strain>
    </source>
</reference>
<gene>
    <name evidence="1" type="ORF">C5S46_06645</name>
</gene>
<protein>
    <submittedName>
        <fullName evidence="1">NAD(+) kinase</fullName>
    </submittedName>
</protein>
<organism evidence="1 2">
    <name type="scientific">Candidatus Methanomarinus sp</name>
    <dbReference type="NCBI Taxonomy" id="3386244"/>
    <lineage>
        <taxon>Archaea</taxon>
        <taxon>Methanobacteriati</taxon>
        <taxon>Methanobacteriota</taxon>
        <taxon>Stenosarchaea group</taxon>
        <taxon>Methanomicrobia</taxon>
        <taxon>Methanosarcinales</taxon>
        <taxon>ANME-2 cluster</taxon>
        <taxon>Candidatus Methanocomedenaceae</taxon>
        <taxon>Candidatus Methanomarinus</taxon>
    </lineage>
</organism>
<name>A0AC61S9T2_9EURY</name>
<evidence type="ECO:0000313" key="2">
    <source>
        <dbReference type="Proteomes" id="UP000315423"/>
    </source>
</evidence>
<comment type="caution">
    <text evidence="1">The sequence shown here is derived from an EMBL/GenBank/DDBJ whole genome shotgun (WGS) entry which is preliminary data.</text>
</comment>
<accession>A0AC61S9T2</accession>
<proteinExistence type="predicted"/>